<dbReference type="PANTHER" id="PTHR33602">
    <property type="entry name" value="REGULATORY PROTEIN RECX FAMILY PROTEIN"/>
    <property type="match status" value="1"/>
</dbReference>
<evidence type="ECO:0000259" key="8">
    <source>
        <dbReference type="Pfam" id="PF21981"/>
    </source>
</evidence>
<keyword evidence="11" id="KW-1185">Reference proteome</keyword>
<evidence type="ECO:0000256" key="5">
    <source>
        <dbReference type="HAMAP-Rule" id="MF_01114"/>
    </source>
</evidence>
<evidence type="ECO:0000259" key="7">
    <source>
        <dbReference type="Pfam" id="PF02631"/>
    </source>
</evidence>
<evidence type="ECO:0000256" key="3">
    <source>
        <dbReference type="ARBA" id="ARBA00018111"/>
    </source>
</evidence>
<evidence type="ECO:0000313" key="11">
    <source>
        <dbReference type="Proteomes" id="UP000548304"/>
    </source>
</evidence>
<evidence type="ECO:0000256" key="4">
    <source>
        <dbReference type="ARBA" id="ARBA00022490"/>
    </source>
</evidence>
<dbReference type="GO" id="GO:0005737">
    <property type="term" value="C:cytoplasm"/>
    <property type="evidence" value="ECO:0007669"/>
    <property type="project" value="UniProtKB-SubCell"/>
</dbReference>
<dbReference type="PANTHER" id="PTHR33602:SF1">
    <property type="entry name" value="REGULATORY PROTEIN RECX FAMILY PROTEIN"/>
    <property type="match status" value="1"/>
</dbReference>
<dbReference type="RefSeq" id="WP_179533409.1">
    <property type="nucleotide sequence ID" value="NZ_JACBYW010000001.1"/>
</dbReference>
<reference evidence="10 11" key="1">
    <citation type="submission" date="2020-07" db="EMBL/GenBank/DDBJ databases">
        <title>Genomic Encyclopedia of Type Strains, Phase III (KMG-III): the genomes of soil and plant-associated and newly described type strains.</title>
        <authorList>
            <person name="Whitman W."/>
        </authorList>
    </citation>
    <scope>NUCLEOTIDE SEQUENCE [LARGE SCALE GENOMIC DNA]</scope>
    <source>
        <strain evidence="10 11">CECT 8576</strain>
    </source>
</reference>
<feature type="domain" description="RecX second three-helical" evidence="7">
    <location>
        <begin position="92"/>
        <end position="133"/>
    </location>
</feature>
<comment type="caution">
    <text evidence="10">The sequence shown here is derived from an EMBL/GenBank/DDBJ whole genome shotgun (WGS) entry which is preliminary data.</text>
</comment>
<feature type="domain" description="RecX third three-helical" evidence="8">
    <location>
        <begin position="139"/>
        <end position="185"/>
    </location>
</feature>
<evidence type="ECO:0000313" key="10">
    <source>
        <dbReference type="EMBL" id="NYH76750.1"/>
    </source>
</evidence>
<dbReference type="Proteomes" id="UP000548304">
    <property type="component" value="Unassembled WGS sequence"/>
</dbReference>
<evidence type="ECO:0000256" key="6">
    <source>
        <dbReference type="SAM" id="MobiDB-lite"/>
    </source>
</evidence>
<dbReference type="EMBL" id="JACBYW010000001">
    <property type="protein sequence ID" value="NYH76750.1"/>
    <property type="molecule type" value="Genomic_DNA"/>
</dbReference>
<evidence type="ECO:0000256" key="1">
    <source>
        <dbReference type="ARBA" id="ARBA00004496"/>
    </source>
</evidence>
<comment type="function">
    <text evidence="5">Modulates RecA activity.</text>
</comment>
<dbReference type="Pfam" id="PF21981">
    <property type="entry name" value="RecX_HTH3"/>
    <property type="match status" value="1"/>
</dbReference>
<dbReference type="InterPro" id="IPR053926">
    <property type="entry name" value="RecX_HTH_1st"/>
</dbReference>
<keyword evidence="4 5" id="KW-0963">Cytoplasm</keyword>
<dbReference type="Pfam" id="PF21982">
    <property type="entry name" value="RecX_HTH1"/>
    <property type="match status" value="1"/>
</dbReference>
<dbReference type="GO" id="GO:0006282">
    <property type="term" value="P:regulation of DNA repair"/>
    <property type="evidence" value="ECO:0007669"/>
    <property type="project" value="UniProtKB-UniRule"/>
</dbReference>
<dbReference type="InterPro" id="IPR003783">
    <property type="entry name" value="Regulatory_RecX"/>
</dbReference>
<comment type="similarity">
    <text evidence="2 5">Belongs to the RecX family.</text>
</comment>
<dbReference type="InterPro" id="IPR053925">
    <property type="entry name" value="RecX_HTH_3rd"/>
</dbReference>
<dbReference type="InterPro" id="IPR053924">
    <property type="entry name" value="RecX_HTH_2nd"/>
</dbReference>
<evidence type="ECO:0000256" key="2">
    <source>
        <dbReference type="ARBA" id="ARBA00009695"/>
    </source>
</evidence>
<feature type="region of interest" description="Disordered" evidence="6">
    <location>
        <begin position="1"/>
        <end position="42"/>
    </location>
</feature>
<gene>
    <name evidence="5" type="primary">recX</name>
    <name evidence="10" type="ORF">FHR84_000064</name>
</gene>
<dbReference type="Gene3D" id="1.10.10.10">
    <property type="entry name" value="Winged helix-like DNA-binding domain superfamily/Winged helix DNA-binding domain"/>
    <property type="match status" value="2"/>
</dbReference>
<feature type="compositionally biased region" description="Gly residues" evidence="6">
    <location>
        <begin position="1"/>
        <end position="11"/>
    </location>
</feature>
<sequence length="209" mass="22307">MDTTSGGGVPGAGRVADDPHAAEADGSEGPDSAAEVPGAADAEKTARETVYRLLAVRARSRVELLRALSRAGVDSGTAHSVLGKFVDAGLVDDAAFAAEWVRSRHRQRGLGRRALEEELREKGVDDDALSAALDTLDTDDEVSRARALVRRKLAGTAVTDPKVRMRRLMGMLARKGYGEALAFRVVREELEALDEEGALEDEGFVDPDP</sequence>
<dbReference type="AlphaFoldDB" id="A0A852YRL3"/>
<accession>A0A852YRL3</accession>
<evidence type="ECO:0000259" key="9">
    <source>
        <dbReference type="Pfam" id="PF21982"/>
    </source>
</evidence>
<dbReference type="HAMAP" id="MF_01114">
    <property type="entry name" value="RecX"/>
    <property type="match status" value="1"/>
</dbReference>
<feature type="domain" description="RecX first three-helical" evidence="9">
    <location>
        <begin position="46"/>
        <end position="84"/>
    </location>
</feature>
<dbReference type="InterPro" id="IPR036388">
    <property type="entry name" value="WH-like_DNA-bd_sf"/>
</dbReference>
<protein>
    <recommendedName>
        <fullName evidence="3 5">Regulatory protein RecX</fullName>
    </recommendedName>
</protein>
<name>A0A852YRL3_9ACTN</name>
<proteinExistence type="inferred from homology"/>
<comment type="subcellular location">
    <subcellularLocation>
        <location evidence="1 5">Cytoplasm</location>
    </subcellularLocation>
</comment>
<organism evidence="10 11">
    <name type="scientific">Actinopolyspora biskrensis</name>
    <dbReference type="NCBI Taxonomy" id="1470178"/>
    <lineage>
        <taxon>Bacteria</taxon>
        <taxon>Bacillati</taxon>
        <taxon>Actinomycetota</taxon>
        <taxon>Actinomycetes</taxon>
        <taxon>Actinopolysporales</taxon>
        <taxon>Actinopolysporaceae</taxon>
        <taxon>Actinopolyspora</taxon>
    </lineage>
</organism>
<dbReference type="Pfam" id="PF02631">
    <property type="entry name" value="RecX_HTH2"/>
    <property type="match status" value="1"/>
</dbReference>